<dbReference type="Pfam" id="PF00881">
    <property type="entry name" value="Nitroreductase"/>
    <property type="match status" value="1"/>
</dbReference>
<sequence>MTVHLLSLHPGTTLHDERGLLTVRHRWGATTTGPYTPQLAAALRTLADGPASLDGLAERIRAATRGGTPAEPQLALLRHAVDQLGHTLLRHVTADAQVLATAVPLTPEATFGREPAPDAPVVLARAAHLRPVGDSLALESPQSRFRVRIEDGRAAAALAALARPVTAAELRSSVRGLPADSLDALRSLLHATGFLHPADDGRRTAAAELPAGWSFHELLAHDGSRAGLRDRQYGPVYPLRDTEPPPPPVAPARPGRTVRLHRPDLDRVAREDRGFTDVLENRASRRHYGEHPLSLAELGEYLYRAARVRTLLDARPEEGRPYAVTGRPYPSAGSAHELELYLAVHRCDGLDRGLYHYDPLGHALTALPGGPGTVDGLLHESAAATGDAPPPDVHLTVVSRVKRLSWKYAAHAYALTLKNSGVLLQTLYLVGTAMGLSVCALGGGDSDTPVHAFGLDPYDEIPVGAFLIGSAPTAP</sequence>
<feature type="domain" description="Cyanobactin oxidase ThcOx second" evidence="3">
    <location>
        <begin position="121"/>
        <end position="227"/>
    </location>
</feature>
<dbReference type="InterPro" id="IPR052544">
    <property type="entry name" value="Bacteriocin_Proc_Enz"/>
</dbReference>
<dbReference type="SUPFAM" id="SSF55469">
    <property type="entry name" value="FMN-dependent nitroreductase-like"/>
    <property type="match status" value="1"/>
</dbReference>
<accession>A0A3S9YE41</accession>
<dbReference type="EMBL" id="CP029042">
    <property type="protein sequence ID" value="AZS73303.1"/>
    <property type="molecule type" value="Genomic_DNA"/>
</dbReference>
<feature type="domain" description="Nitroreductase" evidence="2">
    <location>
        <begin position="280"/>
        <end position="469"/>
    </location>
</feature>
<reference evidence="4 5" key="1">
    <citation type="submission" date="2018-04" db="EMBL/GenBank/DDBJ databases">
        <title>Complete genome sequences of Streptomyces lydicus strain WYEC and characterization of antagonistic properties of biological control agents.</title>
        <authorList>
            <person name="Mariita R.M."/>
            <person name="Sello J.K."/>
        </authorList>
    </citation>
    <scope>NUCLEOTIDE SEQUENCE [LARGE SCALE GENOMIC DNA]</scope>
    <source>
        <strain evidence="4 5">WYEC 108</strain>
    </source>
</reference>
<organism evidence="4 5">
    <name type="scientific">Streptomyces lydicus</name>
    <dbReference type="NCBI Taxonomy" id="47763"/>
    <lineage>
        <taxon>Bacteria</taxon>
        <taxon>Bacillati</taxon>
        <taxon>Actinomycetota</taxon>
        <taxon>Actinomycetes</taxon>
        <taxon>Kitasatosporales</taxon>
        <taxon>Streptomycetaceae</taxon>
        <taxon>Streptomyces</taxon>
    </lineage>
</organism>
<dbReference type="Pfam" id="PF22767">
    <property type="entry name" value="ThcOx"/>
    <property type="match status" value="1"/>
</dbReference>
<evidence type="ECO:0000256" key="1">
    <source>
        <dbReference type="SAM" id="MobiDB-lite"/>
    </source>
</evidence>
<dbReference type="Proteomes" id="UP000275579">
    <property type="component" value="Chromosome"/>
</dbReference>
<evidence type="ECO:0000259" key="3">
    <source>
        <dbReference type="Pfam" id="PF22767"/>
    </source>
</evidence>
<evidence type="ECO:0000259" key="2">
    <source>
        <dbReference type="Pfam" id="PF00881"/>
    </source>
</evidence>
<dbReference type="InterPro" id="IPR000415">
    <property type="entry name" value="Nitroreductase-like"/>
</dbReference>
<proteinExistence type="predicted"/>
<dbReference type="NCBIfam" id="TIGR03605">
    <property type="entry name" value="antibiot_sagB"/>
    <property type="match status" value="1"/>
</dbReference>
<dbReference type="PANTHER" id="PTHR43745">
    <property type="entry name" value="NITROREDUCTASE MJ1384-RELATED"/>
    <property type="match status" value="1"/>
</dbReference>
<dbReference type="GO" id="GO:0016491">
    <property type="term" value="F:oxidoreductase activity"/>
    <property type="evidence" value="ECO:0007669"/>
    <property type="project" value="InterPro"/>
</dbReference>
<protein>
    <submittedName>
        <fullName evidence="4">Uncharacterized protein</fullName>
    </submittedName>
</protein>
<name>A0A3S9YE41_9ACTN</name>
<dbReference type="AlphaFoldDB" id="A0A3S9YE41"/>
<evidence type="ECO:0000313" key="5">
    <source>
        <dbReference type="Proteomes" id="UP000275579"/>
    </source>
</evidence>
<dbReference type="Gene3D" id="3.40.109.10">
    <property type="entry name" value="NADH Oxidase"/>
    <property type="match status" value="1"/>
</dbReference>
<feature type="region of interest" description="Disordered" evidence="1">
    <location>
        <begin position="237"/>
        <end position="256"/>
    </location>
</feature>
<evidence type="ECO:0000313" key="4">
    <source>
        <dbReference type="EMBL" id="AZS73303.1"/>
    </source>
</evidence>
<gene>
    <name evidence="4" type="ORF">DDE74_22240</name>
</gene>
<dbReference type="InterPro" id="IPR054488">
    <property type="entry name" value="ThcOx_dom2"/>
</dbReference>
<dbReference type="CDD" id="cd02142">
    <property type="entry name" value="McbC_SagB-like_oxidoreductase"/>
    <property type="match status" value="1"/>
</dbReference>
<dbReference type="InterPro" id="IPR029479">
    <property type="entry name" value="Nitroreductase"/>
</dbReference>
<dbReference type="PANTHER" id="PTHR43745:SF2">
    <property type="entry name" value="NITROREDUCTASE MJ1384-RELATED"/>
    <property type="match status" value="1"/>
</dbReference>
<dbReference type="InterPro" id="IPR020051">
    <property type="entry name" value="SagB-type_dehydrogenase"/>
</dbReference>
<dbReference type="RefSeq" id="WP_127152320.1">
    <property type="nucleotide sequence ID" value="NZ_CP029042.1"/>
</dbReference>